<dbReference type="SMART" id="SM00220">
    <property type="entry name" value="S_TKc"/>
    <property type="match status" value="1"/>
</dbReference>
<evidence type="ECO:0000256" key="1">
    <source>
        <dbReference type="ARBA" id="ARBA00012513"/>
    </source>
</evidence>
<dbReference type="PROSITE" id="PS50011">
    <property type="entry name" value="PROTEIN_KINASE_DOM"/>
    <property type="match status" value="1"/>
</dbReference>
<dbReference type="EC" id="2.7.11.1" evidence="1"/>
<reference evidence="4" key="1">
    <citation type="submission" date="2016-11" db="UniProtKB">
        <authorList>
            <consortium name="WormBaseParasite"/>
        </authorList>
    </citation>
    <scope>IDENTIFICATION</scope>
</reference>
<dbReference type="InterPro" id="IPR000719">
    <property type="entry name" value="Prot_kinase_dom"/>
</dbReference>
<dbReference type="GO" id="GO:0005524">
    <property type="term" value="F:ATP binding"/>
    <property type="evidence" value="ECO:0007669"/>
    <property type="project" value="InterPro"/>
</dbReference>
<dbReference type="WBParaSite" id="Hba_21321">
    <property type="protein sequence ID" value="Hba_21321"/>
    <property type="gene ID" value="Hba_21321"/>
</dbReference>
<proteinExistence type="predicted"/>
<dbReference type="GO" id="GO:0004674">
    <property type="term" value="F:protein serine/threonine kinase activity"/>
    <property type="evidence" value="ECO:0007669"/>
    <property type="project" value="UniProtKB-EC"/>
</dbReference>
<organism evidence="3 4">
    <name type="scientific">Heterorhabditis bacteriophora</name>
    <name type="common">Entomopathogenic nematode worm</name>
    <dbReference type="NCBI Taxonomy" id="37862"/>
    <lineage>
        <taxon>Eukaryota</taxon>
        <taxon>Metazoa</taxon>
        <taxon>Ecdysozoa</taxon>
        <taxon>Nematoda</taxon>
        <taxon>Chromadorea</taxon>
        <taxon>Rhabditida</taxon>
        <taxon>Rhabditina</taxon>
        <taxon>Rhabditomorpha</taxon>
        <taxon>Strongyloidea</taxon>
        <taxon>Heterorhabditidae</taxon>
        <taxon>Heterorhabditis</taxon>
    </lineage>
</organism>
<dbReference type="InterPro" id="IPR008271">
    <property type="entry name" value="Ser/Thr_kinase_AS"/>
</dbReference>
<evidence type="ECO:0000313" key="3">
    <source>
        <dbReference type="Proteomes" id="UP000095283"/>
    </source>
</evidence>
<feature type="domain" description="Protein kinase" evidence="2">
    <location>
        <begin position="55"/>
        <end position="367"/>
    </location>
</feature>
<dbReference type="PROSITE" id="PS00108">
    <property type="entry name" value="PROTEIN_KINASE_ST"/>
    <property type="match status" value="1"/>
</dbReference>
<evidence type="ECO:0000259" key="2">
    <source>
        <dbReference type="PROSITE" id="PS50011"/>
    </source>
</evidence>
<evidence type="ECO:0000313" key="4">
    <source>
        <dbReference type="WBParaSite" id="Hba_21321"/>
    </source>
</evidence>
<dbReference type="Gene3D" id="1.10.510.10">
    <property type="entry name" value="Transferase(Phosphotransferase) domain 1"/>
    <property type="match status" value="1"/>
</dbReference>
<dbReference type="Proteomes" id="UP000095283">
    <property type="component" value="Unplaced"/>
</dbReference>
<dbReference type="Pfam" id="PF00069">
    <property type="entry name" value="Pkinase"/>
    <property type="match status" value="1"/>
</dbReference>
<dbReference type="PANTHER" id="PTHR11909">
    <property type="entry name" value="CASEIN KINASE-RELATED"/>
    <property type="match status" value="1"/>
</dbReference>
<dbReference type="AlphaFoldDB" id="A0A1I7XUX0"/>
<protein>
    <recommendedName>
        <fullName evidence="1">non-specific serine/threonine protein kinase</fullName>
        <ecNumber evidence="1">2.7.11.1</ecNumber>
    </recommendedName>
</protein>
<dbReference type="SUPFAM" id="SSF56112">
    <property type="entry name" value="Protein kinase-like (PK-like)"/>
    <property type="match status" value="1"/>
</dbReference>
<dbReference type="InterPro" id="IPR011009">
    <property type="entry name" value="Kinase-like_dom_sf"/>
</dbReference>
<accession>A0A1I7XUX0</accession>
<sequence length="367" mass="42059">MVVPIIFANKKNLLTGNEMTHQNRSVFVEAHNRGQTKKKHSFNTTFHRSGLSQMTTENTAVGKNLVAPTKQSTQFSLKNRDLYVAVKVMMRKYEPQRMVLEQQILFTLKGKPSFPQLLGSGNYDVFMFIVMELLGKSLSELRKKNTNKKFDPHTAIRVGMQITNSLKILHELGYIHRDVKPGNMCVGASPATLRNVYLLDFGLARQFKVSSIKCKLMTRRYFCEQEGIQEKGRIKKRGHVGFRGTMRYVSINVHERREQCACDDLISMFYSVIELSEGVLPWTRLKNSDDIARKKKLITFGEMCTTLYIEILILNLIQVSTQKCLPPAYNMNSPMPWETLLNERTSTIIVASQEQTVAENDLNRVPK</sequence>
<dbReference type="InterPro" id="IPR050235">
    <property type="entry name" value="CK1_Ser-Thr_kinase"/>
</dbReference>
<name>A0A1I7XUX0_HETBA</name>
<keyword evidence="3" id="KW-1185">Reference proteome</keyword>